<comment type="similarity">
    <text evidence="1">Belongs to the universal ribosomal protein uL4 family.</text>
</comment>
<dbReference type="Gene3D" id="3.40.1370.10">
    <property type="match status" value="1"/>
</dbReference>
<keyword evidence="2" id="KW-0689">Ribosomal protein</keyword>
<dbReference type="GO" id="GO:1990904">
    <property type="term" value="C:ribonucleoprotein complex"/>
    <property type="evidence" value="ECO:0007669"/>
    <property type="project" value="UniProtKB-KW"/>
</dbReference>
<organism evidence="5">
    <name type="scientific">marine metagenome</name>
    <dbReference type="NCBI Taxonomy" id="408172"/>
    <lineage>
        <taxon>unclassified sequences</taxon>
        <taxon>metagenomes</taxon>
        <taxon>ecological metagenomes</taxon>
    </lineage>
</organism>
<dbReference type="PANTHER" id="PTHR10746">
    <property type="entry name" value="50S RIBOSOMAL PROTEIN L4"/>
    <property type="match status" value="1"/>
</dbReference>
<name>A0A381Q6P6_9ZZZZ</name>
<dbReference type="HAMAP" id="MF_01328_B">
    <property type="entry name" value="Ribosomal_uL4_B"/>
    <property type="match status" value="1"/>
</dbReference>
<evidence type="ECO:0000256" key="1">
    <source>
        <dbReference type="ARBA" id="ARBA00010528"/>
    </source>
</evidence>
<evidence type="ECO:0000256" key="4">
    <source>
        <dbReference type="SAM" id="MobiDB-lite"/>
    </source>
</evidence>
<keyword evidence="3" id="KW-0687">Ribonucleoprotein</keyword>
<dbReference type="EMBL" id="UINC01001198">
    <property type="protein sequence ID" value="SUZ74069.1"/>
    <property type="molecule type" value="Genomic_DNA"/>
</dbReference>
<dbReference type="AlphaFoldDB" id="A0A381Q6P6"/>
<evidence type="ECO:0000256" key="2">
    <source>
        <dbReference type="ARBA" id="ARBA00022980"/>
    </source>
</evidence>
<protein>
    <recommendedName>
        <fullName evidence="6">50S ribosomal protein L4</fullName>
    </recommendedName>
</protein>
<sequence>MKMQVIDQNGAKRPEIDFPEAISSQKYNFDLVHQLVTAYIHNSHPNTKAQKNRSAVRGGGRKPWRQKGTGRARAGTIRSPIWRSGGVTFAHVFKPSKKKKVNKKMYRAALRSILSRLINEERLVVIDNLEINEPPKTSELKKIVSGLGLTNAVFVFKEKNPNFEIASNNLFNISSQTVNSLNPVDLINAEKVVFTLDAINSLAEVLA</sequence>
<evidence type="ECO:0000256" key="3">
    <source>
        <dbReference type="ARBA" id="ARBA00023274"/>
    </source>
</evidence>
<dbReference type="InterPro" id="IPR023574">
    <property type="entry name" value="Ribosomal_uL4_dom_sf"/>
</dbReference>
<dbReference type="GO" id="GO:0003735">
    <property type="term" value="F:structural constituent of ribosome"/>
    <property type="evidence" value="ECO:0007669"/>
    <property type="project" value="InterPro"/>
</dbReference>
<feature type="compositionally biased region" description="Basic residues" evidence="4">
    <location>
        <begin position="59"/>
        <end position="70"/>
    </location>
</feature>
<feature type="region of interest" description="Disordered" evidence="4">
    <location>
        <begin position="43"/>
        <end position="73"/>
    </location>
</feature>
<dbReference type="InterPro" id="IPR013005">
    <property type="entry name" value="Ribosomal_uL4-like"/>
</dbReference>
<dbReference type="GO" id="GO:0006412">
    <property type="term" value="P:translation"/>
    <property type="evidence" value="ECO:0007669"/>
    <property type="project" value="InterPro"/>
</dbReference>
<accession>A0A381Q6P6</accession>
<dbReference type="PANTHER" id="PTHR10746:SF6">
    <property type="entry name" value="LARGE RIBOSOMAL SUBUNIT PROTEIN UL4M"/>
    <property type="match status" value="1"/>
</dbReference>
<dbReference type="NCBIfam" id="TIGR03953">
    <property type="entry name" value="rplD_bact"/>
    <property type="match status" value="1"/>
</dbReference>
<proteinExistence type="inferred from homology"/>
<dbReference type="GO" id="GO:0005840">
    <property type="term" value="C:ribosome"/>
    <property type="evidence" value="ECO:0007669"/>
    <property type="project" value="UniProtKB-KW"/>
</dbReference>
<dbReference type="InterPro" id="IPR002136">
    <property type="entry name" value="Ribosomal_uL4"/>
</dbReference>
<evidence type="ECO:0008006" key="6">
    <source>
        <dbReference type="Google" id="ProtNLM"/>
    </source>
</evidence>
<reference evidence="5" key="1">
    <citation type="submission" date="2018-05" db="EMBL/GenBank/DDBJ databases">
        <authorList>
            <person name="Lanie J.A."/>
            <person name="Ng W.-L."/>
            <person name="Kazmierczak K.M."/>
            <person name="Andrzejewski T.M."/>
            <person name="Davidsen T.M."/>
            <person name="Wayne K.J."/>
            <person name="Tettelin H."/>
            <person name="Glass J.I."/>
            <person name="Rusch D."/>
            <person name="Podicherti R."/>
            <person name="Tsui H.-C.T."/>
            <person name="Winkler M.E."/>
        </authorList>
    </citation>
    <scope>NUCLEOTIDE SEQUENCE</scope>
</reference>
<dbReference type="SUPFAM" id="SSF52166">
    <property type="entry name" value="Ribosomal protein L4"/>
    <property type="match status" value="1"/>
</dbReference>
<dbReference type="Pfam" id="PF00573">
    <property type="entry name" value="Ribosomal_L4"/>
    <property type="match status" value="1"/>
</dbReference>
<gene>
    <name evidence="5" type="ORF">METZ01_LOCUS26923</name>
</gene>
<feature type="compositionally biased region" description="Polar residues" evidence="4">
    <location>
        <begin position="43"/>
        <end position="53"/>
    </location>
</feature>
<evidence type="ECO:0000313" key="5">
    <source>
        <dbReference type="EMBL" id="SUZ74069.1"/>
    </source>
</evidence>